<dbReference type="RefSeq" id="WP_310412779.1">
    <property type="nucleotide sequence ID" value="NZ_JAVDYC010000001.1"/>
</dbReference>
<dbReference type="EMBL" id="JAVDYC010000001">
    <property type="protein sequence ID" value="MDR7322419.1"/>
    <property type="molecule type" value="Genomic_DNA"/>
</dbReference>
<dbReference type="InterPro" id="IPR000073">
    <property type="entry name" value="AB_hydrolase_1"/>
</dbReference>
<dbReference type="Proteomes" id="UP001183629">
    <property type="component" value="Unassembled WGS sequence"/>
</dbReference>
<dbReference type="PANTHER" id="PTHR43798:SF33">
    <property type="entry name" value="HYDROLASE, PUTATIVE (AFU_ORTHOLOGUE AFUA_2G14860)-RELATED"/>
    <property type="match status" value="1"/>
</dbReference>
<organism evidence="2 3">
    <name type="scientific">Catenuloplanes niger</name>
    <dbReference type="NCBI Taxonomy" id="587534"/>
    <lineage>
        <taxon>Bacteria</taxon>
        <taxon>Bacillati</taxon>
        <taxon>Actinomycetota</taxon>
        <taxon>Actinomycetes</taxon>
        <taxon>Micromonosporales</taxon>
        <taxon>Micromonosporaceae</taxon>
        <taxon>Catenuloplanes</taxon>
    </lineage>
</organism>
<evidence type="ECO:0000313" key="2">
    <source>
        <dbReference type="EMBL" id="MDR7322419.1"/>
    </source>
</evidence>
<feature type="domain" description="AB hydrolase-1" evidence="1">
    <location>
        <begin position="85"/>
        <end position="310"/>
    </location>
</feature>
<evidence type="ECO:0000259" key="1">
    <source>
        <dbReference type="Pfam" id="PF12697"/>
    </source>
</evidence>
<accession>A0AAE3ZPA2</accession>
<dbReference type="InterPro" id="IPR050266">
    <property type="entry name" value="AB_hydrolase_sf"/>
</dbReference>
<protein>
    <submittedName>
        <fullName evidence="2">Pimeloyl-ACP methyl ester carboxylesterase</fullName>
    </submittedName>
</protein>
<dbReference type="GO" id="GO:0016020">
    <property type="term" value="C:membrane"/>
    <property type="evidence" value="ECO:0007669"/>
    <property type="project" value="TreeGrafter"/>
</dbReference>
<dbReference type="GO" id="GO:0003824">
    <property type="term" value="F:catalytic activity"/>
    <property type="evidence" value="ECO:0007669"/>
    <property type="project" value="UniProtKB-ARBA"/>
</dbReference>
<dbReference type="AlphaFoldDB" id="A0AAE3ZPA2"/>
<evidence type="ECO:0000313" key="3">
    <source>
        <dbReference type="Proteomes" id="UP001183629"/>
    </source>
</evidence>
<dbReference type="PANTHER" id="PTHR43798">
    <property type="entry name" value="MONOACYLGLYCEROL LIPASE"/>
    <property type="match status" value="1"/>
</dbReference>
<name>A0AAE3ZPA2_9ACTN</name>
<dbReference type="Gene3D" id="3.40.50.1820">
    <property type="entry name" value="alpha/beta hydrolase"/>
    <property type="match status" value="1"/>
</dbReference>
<dbReference type="SUPFAM" id="SSF53474">
    <property type="entry name" value="alpha/beta-Hydrolases"/>
    <property type="match status" value="1"/>
</dbReference>
<sequence length="317" mass="33668">MVKKVLVATAVGVTVIAAVVAYALRDPSPVGYFTSAAAADRFTGAYRAAMARMPAPDRTVDVRTGYGVVRVYHFAGGADPAAAPLLLLPGRASASPVWADNLPSLLRQRGVYTLDLLGEPGMSVQQRPVATPADHARWLHEVLLALPEPRIHLFGLSFGGWTAMNLAVHHPEKIAGVVLLDPILVFGDLSFDVVLRSIPVAFRWAPRSWRDSFAGWTANDAPVEDEPVARMIEAGLQTYTVKLSAPVRPSDDALRGVTAPVLLLMAGASRMHDSAAAADTARRLLPAATVKVYPAASHAINGEYPDEIAADVAAFLG</sequence>
<dbReference type="Pfam" id="PF12697">
    <property type="entry name" value="Abhydrolase_6"/>
    <property type="match status" value="1"/>
</dbReference>
<gene>
    <name evidence="2" type="ORF">J2S44_002669</name>
</gene>
<proteinExistence type="predicted"/>
<reference evidence="2 3" key="1">
    <citation type="submission" date="2023-07" db="EMBL/GenBank/DDBJ databases">
        <title>Sequencing the genomes of 1000 actinobacteria strains.</title>
        <authorList>
            <person name="Klenk H.-P."/>
        </authorList>
    </citation>
    <scope>NUCLEOTIDE SEQUENCE [LARGE SCALE GENOMIC DNA]</scope>
    <source>
        <strain evidence="2 3">DSM 44711</strain>
    </source>
</reference>
<keyword evidence="3" id="KW-1185">Reference proteome</keyword>
<comment type="caution">
    <text evidence="2">The sequence shown here is derived from an EMBL/GenBank/DDBJ whole genome shotgun (WGS) entry which is preliminary data.</text>
</comment>
<dbReference type="InterPro" id="IPR029058">
    <property type="entry name" value="AB_hydrolase_fold"/>
</dbReference>